<dbReference type="PANTHER" id="PTHR47105">
    <property type="entry name" value="OS02G0173600 PROTEIN"/>
    <property type="match status" value="1"/>
</dbReference>
<gene>
    <name evidence="1" type="ORF">PanWU01x14_217660</name>
</gene>
<feature type="non-terminal residue" evidence="1">
    <location>
        <position position="1"/>
    </location>
</feature>
<organism evidence="1 2">
    <name type="scientific">Parasponia andersonii</name>
    <name type="common">Sponia andersonii</name>
    <dbReference type="NCBI Taxonomy" id="3476"/>
    <lineage>
        <taxon>Eukaryota</taxon>
        <taxon>Viridiplantae</taxon>
        <taxon>Streptophyta</taxon>
        <taxon>Embryophyta</taxon>
        <taxon>Tracheophyta</taxon>
        <taxon>Spermatophyta</taxon>
        <taxon>Magnoliopsida</taxon>
        <taxon>eudicotyledons</taxon>
        <taxon>Gunneridae</taxon>
        <taxon>Pentapetalae</taxon>
        <taxon>rosids</taxon>
        <taxon>fabids</taxon>
        <taxon>Rosales</taxon>
        <taxon>Cannabaceae</taxon>
        <taxon>Parasponia</taxon>
    </lineage>
</organism>
<dbReference type="Proteomes" id="UP000237105">
    <property type="component" value="Unassembled WGS sequence"/>
</dbReference>
<dbReference type="STRING" id="3476.A0A2P5BR75"/>
<dbReference type="InterPro" id="IPR044924">
    <property type="entry name" value="HAD-SF_hydro_IA_REG-2-like_cap"/>
</dbReference>
<name>A0A2P5BR75_PARAD</name>
<evidence type="ECO:0000313" key="1">
    <source>
        <dbReference type="EMBL" id="PON51297.1"/>
    </source>
</evidence>
<dbReference type="Gene3D" id="1.10.150.720">
    <property type="entry name" value="Haloacid dehalogenase-like hydrolase"/>
    <property type="match status" value="1"/>
</dbReference>
<evidence type="ECO:0000313" key="2">
    <source>
        <dbReference type="Proteomes" id="UP000237105"/>
    </source>
</evidence>
<keyword evidence="2" id="KW-1185">Reference proteome</keyword>
<dbReference type="PANTHER" id="PTHR47105:SF1">
    <property type="entry name" value="OS06G0665100 PROTEIN"/>
    <property type="match status" value="1"/>
</dbReference>
<comment type="caution">
    <text evidence="1">The sequence shown here is derived from an EMBL/GenBank/DDBJ whole genome shotgun (WGS) entry which is preliminary data.</text>
</comment>
<proteinExistence type="predicted"/>
<dbReference type="OrthoDB" id="444127at2759"/>
<sequence>ISLELLKELVRLKSIFQSVRLPCPDYKQVHEGFKEAYKEMAQKYPCFGYAAKMANILWWKTCVRDSLSGLVMTTTKRHLKRSVHEQGLTVGIISNAEYRYQDVILPALGLNQGCE</sequence>
<dbReference type="EMBL" id="JXTB01000235">
    <property type="protein sequence ID" value="PON51297.1"/>
    <property type="molecule type" value="Genomic_DNA"/>
</dbReference>
<accession>A0A2P5BR75</accession>
<reference evidence="2" key="1">
    <citation type="submission" date="2016-06" db="EMBL/GenBank/DDBJ databases">
        <title>Parallel loss of symbiosis genes in relatives of nitrogen-fixing non-legume Parasponia.</title>
        <authorList>
            <person name="Van Velzen R."/>
            <person name="Holmer R."/>
            <person name="Bu F."/>
            <person name="Rutten L."/>
            <person name="Van Zeijl A."/>
            <person name="Liu W."/>
            <person name="Santuari L."/>
            <person name="Cao Q."/>
            <person name="Sharma T."/>
            <person name="Shen D."/>
            <person name="Roswanjaya Y."/>
            <person name="Wardhani T."/>
            <person name="Kalhor M.S."/>
            <person name="Jansen J."/>
            <person name="Van den Hoogen J."/>
            <person name="Gungor B."/>
            <person name="Hartog M."/>
            <person name="Hontelez J."/>
            <person name="Verver J."/>
            <person name="Yang W.-C."/>
            <person name="Schijlen E."/>
            <person name="Repin R."/>
            <person name="Schilthuizen M."/>
            <person name="Schranz E."/>
            <person name="Heidstra R."/>
            <person name="Miyata K."/>
            <person name="Fedorova E."/>
            <person name="Kohlen W."/>
            <person name="Bisseling T."/>
            <person name="Smit S."/>
            <person name="Geurts R."/>
        </authorList>
    </citation>
    <scope>NUCLEOTIDE SEQUENCE [LARGE SCALE GENOMIC DNA]</scope>
    <source>
        <strain evidence="2">cv. WU1-14</strain>
    </source>
</reference>
<dbReference type="AlphaFoldDB" id="A0A2P5BR75"/>
<protein>
    <submittedName>
        <fullName evidence="1">Uncharacterized protein</fullName>
    </submittedName>
</protein>